<evidence type="ECO:0000313" key="1">
    <source>
        <dbReference type="EMBL" id="KFE51470.1"/>
    </source>
</evidence>
<sequence length="94" mass="10936">MIAVVLLALVVLLAALNVGYYNISQEWKPDLTVFFWKRYPSLQFRFVNITTEHWGADWALTDENRQSVIDYCKYRHGIETGLDDPGDLNRCLAR</sequence>
<gene>
    <name evidence="1" type="ORF">IV02_12865</name>
</gene>
<name>A0A085V7Q7_PSESX</name>
<comment type="caution">
    <text evidence="1">The sequence shown here is derived from an EMBL/GenBank/DDBJ whole genome shotgun (WGS) entry which is preliminary data.</text>
</comment>
<evidence type="ECO:0000313" key="2">
    <source>
        <dbReference type="Proteomes" id="UP000028643"/>
    </source>
</evidence>
<reference evidence="1 2" key="1">
    <citation type="submission" date="2014-07" db="EMBL/GenBank/DDBJ databases">
        <title>Draft Genome Sequences of Environmental Pseudomonas syringae strains.</title>
        <authorList>
            <person name="Baltrus D.A."/>
            <person name="Berge O."/>
            <person name="Morris C."/>
        </authorList>
    </citation>
    <scope>NUCLEOTIDE SEQUENCE [LARGE SCALE GENOMIC DNA]</scope>
    <source>
        <strain evidence="1 2">CEB003</strain>
    </source>
</reference>
<accession>A0A085V7Q7</accession>
<organism evidence="1 2">
    <name type="scientific">Pseudomonas syringae</name>
    <dbReference type="NCBI Taxonomy" id="317"/>
    <lineage>
        <taxon>Bacteria</taxon>
        <taxon>Pseudomonadati</taxon>
        <taxon>Pseudomonadota</taxon>
        <taxon>Gammaproteobacteria</taxon>
        <taxon>Pseudomonadales</taxon>
        <taxon>Pseudomonadaceae</taxon>
        <taxon>Pseudomonas</taxon>
    </lineage>
</organism>
<protein>
    <submittedName>
        <fullName evidence="1">Uncharacterized protein</fullName>
    </submittedName>
</protein>
<dbReference type="Proteomes" id="UP000028643">
    <property type="component" value="Unassembled WGS sequence"/>
</dbReference>
<proteinExistence type="predicted"/>
<dbReference type="PATRIC" id="fig|317.174.peg.2643"/>
<dbReference type="EMBL" id="JPQT01000104">
    <property type="protein sequence ID" value="KFE51470.1"/>
    <property type="molecule type" value="Genomic_DNA"/>
</dbReference>
<dbReference type="AlphaFoldDB" id="A0A085V7Q7"/>